<sequence length="132" mass="14333">MFKKVHFIILSVIMLISLNSCVATAILIGAAVVAGGAVYYANGDYIIEVPKDIRSVYNATIKTMQMDKQFSLLSQSYKDKTAEVKASQNGNDVTINLTSLSNRSTEIKIRVGTLGDEKDSINIANAITKNIT</sequence>
<evidence type="ECO:0000256" key="1">
    <source>
        <dbReference type="SAM" id="Phobius"/>
    </source>
</evidence>
<dbReference type="Proteomes" id="UP000031830">
    <property type="component" value="Chromosome"/>
</dbReference>
<reference evidence="2 3" key="1">
    <citation type="journal article" date="2015" name="Genome Announc.">
        <title>Genome sequencing of 18 francisella strains to aid in assay development and testing.</title>
        <authorList>
            <person name="Johnson S.L."/>
            <person name="Daligault H.E."/>
            <person name="Davenport K.W."/>
            <person name="Coyne S.R."/>
            <person name="Frey K.G."/>
            <person name="Koroleva G.I."/>
            <person name="Broomall S.M."/>
            <person name="Bishop-Lilly K.A."/>
            <person name="Bruce D.C."/>
            <person name="Chertkov O."/>
            <person name="Freitas T."/>
            <person name="Jaissle J."/>
            <person name="Ladner J.T."/>
            <person name="Rosenzweig C.N."/>
            <person name="Gibbons H.S."/>
            <person name="Palacios G.F."/>
            <person name="Redden C.L."/>
            <person name="Xu Y."/>
            <person name="Minogue T.D."/>
            <person name="Chain P.S."/>
        </authorList>
    </citation>
    <scope>NUCLEOTIDE SEQUENCE [LARGE SCALE GENOMIC DNA]</scope>
    <source>
        <strain evidence="2 3">GA01-2794</strain>
    </source>
</reference>
<dbReference type="RefSeq" id="WP_044527028.1">
    <property type="nucleotide sequence ID" value="NZ_CP009440.1"/>
</dbReference>
<dbReference type="AlphaFoldDB" id="A0A0B6CRU0"/>
<evidence type="ECO:0008006" key="4">
    <source>
        <dbReference type="Google" id="ProtNLM"/>
    </source>
</evidence>
<dbReference type="Pfam" id="PF12092">
    <property type="entry name" value="DUF3568"/>
    <property type="match status" value="1"/>
</dbReference>
<dbReference type="EMBL" id="CP009440">
    <property type="protein sequence ID" value="AJI53199.1"/>
    <property type="molecule type" value="Genomic_DNA"/>
</dbReference>
<dbReference type="KEGG" id="fpz:LA55_2036"/>
<accession>A0A0B6CRU0</accession>
<gene>
    <name evidence="2" type="ORF">LA55_2036</name>
</gene>
<organism evidence="2 3">
    <name type="scientific">Francisella philomiragia</name>
    <dbReference type="NCBI Taxonomy" id="28110"/>
    <lineage>
        <taxon>Bacteria</taxon>
        <taxon>Pseudomonadati</taxon>
        <taxon>Pseudomonadota</taxon>
        <taxon>Gammaproteobacteria</taxon>
        <taxon>Thiotrichales</taxon>
        <taxon>Francisellaceae</taxon>
        <taxon>Francisella</taxon>
    </lineage>
</organism>
<dbReference type="OrthoDB" id="5604680at2"/>
<proteinExistence type="predicted"/>
<keyword evidence="1" id="KW-0472">Membrane</keyword>
<feature type="transmembrane region" description="Helical" evidence="1">
    <location>
        <begin position="7"/>
        <end position="40"/>
    </location>
</feature>
<dbReference type="STRING" id="28110.KU46_464"/>
<dbReference type="InterPro" id="IPR021952">
    <property type="entry name" value="Flpp3-like"/>
</dbReference>
<evidence type="ECO:0000313" key="3">
    <source>
        <dbReference type="Proteomes" id="UP000031830"/>
    </source>
</evidence>
<protein>
    <recommendedName>
        <fullName evidence="4">Lipoprotein</fullName>
    </recommendedName>
</protein>
<keyword evidence="1" id="KW-0812">Transmembrane</keyword>
<keyword evidence="1" id="KW-1133">Transmembrane helix</keyword>
<name>A0A0B6CRU0_9GAMM</name>
<evidence type="ECO:0000313" key="2">
    <source>
        <dbReference type="EMBL" id="AJI53199.1"/>
    </source>
</evidence>